<dbReference type="OrthoDB" id="62952at2759"/>
<protein>
    <recommendedName>
        <fullName evidence="3">F-box domain-containing protein</fullName>
    </recommendedName>
</protein>
<name>A0A9N8K5E5_9PEZI</name>
<evidence type="ECO:0000313" key="2">
    <source>
        <dbReference type="Proteomes" id="UP000714618"/>
    </source>
</evidence>
<dbReference type="Proteomes" id="UP000714618">
    <property type="component" value="Unassembled WGS sequence"/>
</dbReference>
<gene>
    <name evidence="1" type="ORF">AWRI4233_LOCUS8023</name>
</gene>
<proteinExistence type="predicted"/>
<evidence type="ECO:0008006" key="3">
    <source>
        <dbReference type="Google" id="ProtNLM"/>
    </source>
</evidence>
<dbReference type="EMBL" id="CAIJEO010000010">
    <property type="protein sequence ID" value="CAD0099199.1"/>
    <property type="molecule type" value="Genomic_DNA"/>
</dbReference>
<evidence type="ECO:0000313" key="1">
    <source>
        <dbReference type="EMBL" id="CAD0099199.1"/>
    </source>
</evidence>
<comment type="caution">
    <text evidence="1">The sequence shown here is derived from an EMBL/GenBank/DDBJ whole genome shotgun (WGS) entry which is preliminary data.</text>
</comment>
<reference evidence="1" key="1">
    <citation type="submission" date="2020-06" db="EMBL/GenBank/DDBJ databases">
        <authorList>
            <person name="Onetto C."/>
        </authorList>
    </citation>
    <scope>NUCLEOTIDE SEQUENCE</scope>
</reference>
<dbReference type="AlphaFoldDB" id="A0A9N8K5E5"/>
<accession>A0A9N8K5E5</accession>
<sequence length="260" mass="30009">MSLIRELEKADRDLQFDFLGLPPEVRQMVLRYVCVGSATTFHPQQQPAIARTCSLLRSEALTLYYGSNRFAIFVSKTKPGMSYKAPSDLNSWLHELEPCDLASVRSLSFVHLNASIVLDIDFDVRGQRFGIVRRSTLSPPARKEDLHYTFDSRWHANVPQFIASVMQDVRWAEDLHISYPYTESSLSLLTTFKSCVLERVRQAYSVTIDESTMSWYRCWRLLNEQWNARNGFSCSSIREIAEMLVEIESDVESLWVDDFA</sequence>
<keyword evidence="2" id="KW-1185">Reference proteome</keyword>
<organism evidence="1 2">
    <name type="scientific">Aureobasidium mustum</name>
    <dbReference type="NCBI Taxonomy" id="2773714"/>
    <lineage>
        <taxon>Eukaryota</taxon>
        <taxon>Fungi</taxon>
        <taxon>Dikarya</taxon>
        <taxon>Ascomycota</taxon>
        <taxon>Pezizomycotina</taxon>
        <taxon>Dothideomycetes</taxon>
        <taxon>Dothideomycetidae</taxon>
        <taxon>Dothideales</taxon>
        <taxon>Saccotheciaceae</taxon>
        <taxon>Aureobasidium</taxon>
    </lineage>
</organism>